<dbReference type="GO" id="GO:0008976">
    <property type="term" value="F:polyphosphate kinase activity"/>
    <property type="evidence" value="ECO:0007669"/>
    <property type="project" value="UniProtKB-UniRule"/>
</dbReference>
<keyword evidence="3 7" id="KW-0547">Nucleotide-binding</keyword>
<feature type="binding site" evidence="7">
    <location>
        <position position="399"/>
    </location>
    <ligand>
        <name>Mg(2+)</name>
        <dbReference type="ChEBI" id="CHEBI:18420"/>
    </ligand>
</feature>
<dbReference type="EMBL" id="JRWG01000006">
    <property type="protein sequence ID" value="KXN98611.1"/>
    <property type="molecule type" value="Genomic_DNA"/>
</dbReference>
<dbReference type="NCBIfam" id="TIGR03705">
    <property type="entry name" value="poly_P_kin"/>
    <property type="match status" value="1"/>
</dbReference>
<feature type="binding site" evidence="7">
    <location>
        <position position="586"/>
    </location>
    <ligand>
        <name>ATP</name>
        <dbReference type="ChEBI" id="CHEBI:30616"/>
    </ligand>
</feature>
<dbReference type="NCBIfam" id="NF003917">
    <property type="entry name" value="PRK05443.1-1"/>
    <property type="match status" value="1"/>
</dbReference>
<dbReference type="PANTHER" id="PTHR30218:SF0">
    <property type="entry name" value="POLYPHOSPHATE KINASE"/>
    <property type="match status" value="1"/>
</dbReference>
<gene>
    <name evidence="7" type="primary">ppk</name>
    <name evidence="10" type="ORF">LS48_11060</name>
</gene>
<evidence type="ECO:0000256" key="7">
    <source>
        <dbReference type="HAMAP-Rule" id="MF_00347"/>
    </source>
</evidence>
<dbReference type="PROSITE" id="PS50035">
    <property type="entry name" value="PLD"/>
    <property type="match status" value="1"/>
</dbReference>
<dbReference type="Pfam" id="PF13089">
    <property type="entry name" value="PP_kinase_N"/>
    <property type="match status" value="1"/>
</dbReference>
<dbReference type="STRING" id="1548749.LS48_11060"/>
<dbReference type="Proteomes" id="UP000070138">
    <property type="component" value="Unassembled WGS sequence"/>
</dbReference>
<feature type="domain" description="PLD phosphodiesterase" evidence="9">
    <location>
        <begin position="424"/>
        <end position="458"/>
    </location>
</feature>
<evidence type="ECO:0000256" key="5">
    <source>
        <dbReference type="ARBA" id="ARBA00022840"/>
    </source>
</evidence>
<dbReference type="GO" id="GO:0009358">
    <property type="term" value="C:polyphosphate kinase complex"/>
    <property type="evidence" value="ECO:0007669"/>
    <property type="project" value="InterPro"/>
</dbReference>
<comment type="catalytic activity">
    <reaction evidence="7 8">
        <text>[phosphate](n) + ATP = [phosphate](n+1) + ADP</text>
        <dbReference type="Rhea" id="RHEA:19573"/>
        <dbReference type="Rhea" id="RHEA-COMP:9859"/>
        <dbReference type="Rhea" id="RHEA-COMP:14280"/>
        <dbReference type="ChEBI" id="CHEBI:16838"/>
        <dbReference type="ChEBI" id="CHEBI:30616"/>
        <dbReference type="ChEBI" id="CHEBI:456216"/>
        <dbReference type="EC" id="2.7.4.1"/>
    </reaction>
</comment>
<evidence type="ECO:0000256" key="8">
    <source>
        <dbReference type="RuleBase" id="RU003800"/>
    </source>
</evidence>
<feature type="active site" description="Phosphohistidine intermediate" evidence="7">
    <location>
        <position position="429"/>
    </location>
</feature>
<dbReference type="Pfam" id="PF17941">
    <property type="entry name" value="PP_kinase_C_1"/>
    <property type="match status" value="1"/>
</dbReference>
<dbReference type="SUPFAM" id="SSF140356">
    <property type="entry name" value="PPK N-terminal domain-like"/>
    <property type="match status" value="1"/>
</dbReference>
<dbReference type="SUPFAM" id="SSF56024">
    <property type="entry name" value="Phospholipase D/nuclease"/>
    <property type="match status" value="2"/>
</dbReference>
<reference evidence="11" key="1">
    <citation type="submission" date="2014-10" db="EMBL/GenBank/DDBJ databases">
        <title>Genome sequencing of Vitellibacter sp. D-24.</title>
        <authorList>
            <person name="Thevarajoo S."/>
            <person name="Selvaratnam C."/>
            <person name="Goh K.M."/>
            <person name="Chong C.S."/>
        </authorList>
    </citation>
    <scope>NUCLEOTIDE SEQUENCE [LARGE SCALE GENOMIC DNA]</scope>
    <source>
        <strain evidence="11">D-24</strain>
    </source>
</reference>
<dbReference type="GO" id="GO:0006799">
    <property type="term" value="P:polyphosphate biosynthetic process"/>
    <property type="evidence" value="ECO:0007669"/>
    <property type="project" value="UniProtKB-UniRule"/>
</dbReference>
<feature type="binding site" evidence="7">
    <location>
        <position position="462"/>
    </location>
    <ligand>
        <name>ATP</name>
        <dbReference type="ChEBI" id="CHEBI:30616"/>
    </ligand>
</feature>
<dbReference type="PANTHER" id="PTHR30218">
    <property type="entry name" value="POLYPHOSPHATE KINASE"/>
    <property type="match status" value="1"/>
</dbReference>
<dbReference type="InterPro" id="IPR024953">
    <property type="entry name" value="PP_kinase_middle"/>
</dbReference>
<organism evidence="10 11">
    <name type="scientific">Aequorivita aquimaris</name>
    <dbReference type="NCBI Taxonomy" id="1548749"/>
    <lineage>
        <taxon>Bacteria</taxon>
        <taxon>Pseudomonadati</taxon>
        <taxon>Bacteroidota</taxon>
        <taxon>Flavobacteriia</taxon>
        <taxon>Flavobacteriales</taxon>
        <taxon>Flavobacteriaceae</taxon>
        <taxon>Aequorivita</taxon>
    </lineage>
</organism>
<evidence type="ECO:0000256" key="2">
    <source>
        <dbReference type="ARBA" id="ARBA00022679"/>
    </source>
</evidence>
<dbReference type="Pfam" id="PF02503">
    <property type="entry name" value="PP_kinase"/>
    <property type="match status" value="1"/>
</dbReference>
<feature type="binding site" evidence="7">
    <location>
        <position position="558"/>
    </location>
    <ligand>
        <name>ATP</name>
        <dbReference type="ChEBI" id="CHEBI:30616"/>
    </ligand>
</feature>
<accession>A0A137RGL6</accession>
<evidence type="ECO:0000256" key="6">
    <source>
        <dbReference type="ARBA" id="ARBA00022842"/>
    </source>
</evidence>
<keyword evidence="7" id="KW-0479">Metal-binding</keyword>
<dbReference type="InterPro" id="IPR036832">
    <property type="entry name" value="PPK_N_dom_sf"/>
</dbReference>
<dbReference type="Pfam" id="PF13090">
    <property type="entry name" value="PP_kinase_C"/>
    <property type="match status" value="1"/>
</dbReference>
<dbReference type="EC" id="2.7.4.1" evidence="7 8"/>
<dbReference type="Gene3D" id="3.30.870.10">
    <property type="entry name" value="Endonuclease Chain A"/>
    <property type="match status" value="2"/>
</dbReference>
<dbReference type="GO" id="GO:0046872">
    <property type="term" value="F:metal ion binding"/>
    <property type="evidence" value="ECO:0007669"/>
    <property type="project" value="UniProtKB-KW"/>
</dbReference>
<dbReference type="SUPFAM" id="SSF143724">
    <property type="entry name" value="PHP14-like"/>
    <property type="match status" value="1"/>
</dbReference>
<protein>
    <recommendedName>
        <fullName evidence="7 8">Polyphosphate kinase</fullName>
        <ecNumber evidence="7 8">2.7.4.1</ecNumber>
    </recommendedName>
    <alternativeName>
        <fullName evidence="7">ATP-polyphosphate phosphotransferase</fullName>
    </alternativeName>
    <alternativeName>
        <fullName evidence="7">Polyphosphoric acid kinase</fullName>
    </alternativeName>
</protein>
<dbReference type="InterPro" id="IPR041108">
    <property type="entry name" value="PP_kinase_C_1"/>
</dbReference>
<name>A0A137RGL6_9FLAO</name>
<dbReference type="OrthoDB" id="9761456at2"/>
<keyword evidence="1 7" id="KW-0597">Phosphoprotein</keyword>
<dbReference type="PIRSF" id="PIRSF015589">
    <property type="entry name" value="PP_kinase"/>
    <property type="match status" value="1"/>
</dbReference>
<dbReference type="GO" id="GO:0005524">
    <property type="term" value="F:ATP binding"/>
    <property type="evidence" value="ECO:0007669"/>
    <property type="project" value="UniProtKB-KW"/>
</dbReference>
<evidence type="ECO:0000256" key="1">
    <source>
        <dbReference type="ARBA" id="ARBA00022553"/>
    </source>
</evidence>
<dbReference type="InterPro" id="IPR001736">
    <property type="entry name" value="PLipase_D/transphosphatidylase"/>
</dbReference>
<evidence type="ECO:0000256" key="3">
    <source>
        <dbReference type="ARBA" id="ARBA00022741"/>
    </source>
</evidence>
<keyword evidence="2 7" id="KW-0808">Transferase</keyword>
<dbReference type="HAMAP" id="MF_00347">
    <property type="entry name" value="Polyphosphate_kinase"/>
    <property type="match status" value="1"/>
</dbReference>
<keyword evidence="4 7" id="KW-0418">Kinase</keyword>
<dbReference type="InterPro" id="IPR036830">
    <property type="entry name" value="PP_kinase_middle_dom_sf"/>
</dbReference>
<dbReference type="InterPro" id="IPR003414">
    <property type="entry name" value="PP_kinase"/>
</dbReference>
<reference evidence="10 11" key="2">
    <citation type="journal article" date="2016" name="Int. J. Syst. Evol. Microbiol.">
        <title>Vitellibacter aquimaris sp. nov., a marine bacterium isolated from seawater.</title>
        <authorList>
            <person name="Thevarajoo S."/>
            <person name="Selvaratnam C."/>
            <person name="Goh K.M."/>
            <person name="Hong K.W."/>
            <person name="Chan X.Y."/>
            <person name="Chan K.G."/>
            <person name="Chong C.S."/>
        </authorList>
    </citation>
    <scope>NUCLEOTIDE SEQUENCE [LARGE SCALE GENOMIC DNA]</scope>
    <source>
        <strain evidence="10 11">D-24</strain>
    </source>
</reference>
<keyword evidence="6 7" id="KW-0460">Magnesium</keyword>
<comment type="function">
    <text evidence="7 8">Catalyzes the reversible transfer of the terminal phosphate of ATP to form a long-chain polyphosphate (polyP).</text>
</comment>
<dbReference type="RefSeq" id="WP_062622578.1">
    <property type="nucleotide sequence ID" value="NZ_JRWG01000006.1"/>
</dbReference>
<dbReference type="InterPro" id="IPR025200">
    <property type="entry name" value="PPK_C_dom2"/>
</dbReference>
<evidence type="ECO:0000259" key="9">
    <source>
        <dbReference type="PROSITE" id="PS50035"/>
    </source>
</evidence>
<dbReference type="CDD" id="cd09164">
    <property type="entry name" value="PLDc_EcPPK1_C1_like"/>
    <property type="match status" value="1"/>
</dbReference>
<keyword evidence="11" id="KW-1185">Reference proteome</keyword>
<evidence type="ECO:0000256" key="4">
    <source>
        <dbReference type="ARBA" id="ARBA00022777"/>
    </source>
</evidence>
<evidence type="ECO:0000313" key="11">
    <source>
        <dbReference type="Proteomes" id="UP000070138"/>
    </source>
</evidence>
<feature type="binding site" evidence="7">
    <location>
        <position position="369"/>
    </location>
    <ligand>
        <name>Mg(2+)</name>
        <dbReference type="ChEBI" id="CHEBI:18420"/>
    </ligand>
</feature>
<dbReference type="Gene3D" id="3.30.1840.10">
    <property type="entry name" value="Polyphosphate kinase middle domain"/>
    <property type="match status" value="1"/>
</dbReference>
<dbReference type="CDD" id="cd09167">
    <property type="entry name" value="PLDc_EcPPK1_C2_like"/>
    <property type="match status" value="1"/>
</dbReference>
<evidence type="ECO:0000313" key="10">
    <source>
        <dbReference type="EMBL" id="KXN98611.1"/>
    </source>
</evidence>
<feature type="binding site" evidence="7">
    <location>
        <position position="47"/>
    </location>
    <ligand>
        <name>ATP</name>
        <dbReference type="ChEBI" id="CHEBI:30616"/>
    </ligand>
</feature>
<comment type="similarity">
    <text evidence="7 8">Belongs to the polyphosphate kinase 1 (PPK1) family.</text>
</comment>
<dbReference type="InterPro" id="IPR025198">
    <property type="entry name" value="PPK_N_dom"/>
</dbReference>
<comment type="cofactor">
    <cofactor evidence="7">
        <name>Mg(2+)</name>
        <dbReference type="ChEBI" id="CHEBI:18420"/>
    </cofactor>
</comment>
<comment type="PTM">
    <text evidence="7 8">An intermediate of this reaction is the autophosphorylated ppk in which a phosphate is covalently linked to a histidine residue through a N-P bond.</text>
</comment>
<sequence>MASLYNNKFYHRDLSWLRFNHRVLQEAADVRNPLYERIKFLAIFSSNLDEFFRVRVSDIRQIKNIEKPLRKKLITKPNKVLKEIKKQVDIQQNEFGKIFNEEIIPQLASEGIHLIRHENFTEEQREIATKYYEESLKQITEISCNPCTEQHSVFVKNERLYLAAQTAEDEFLMVEIPETEPRFFVFPSEDDKEFYITFIDDILKYNLQKEFSEKRDTAFHSLKISRDAELYIEDEFSGNLMEKIKAALPNRDTGQATRVLIDPEMPEDFREILKKALDVTHTDVVLGGRYHNFKDFMQFPNPTQKKLSNEKLPPLPHPVLENCNSIFEVIDKKDQLLHYPYQSFKPVIKLMQEAANDPQVKTIKITIYRAADESDLNDAIALAAKNGKDVTVFIEVKARFDEQNNLKWGAIFRKNGARVIYSYPDIKVHSKILYIEREVEEKMKRYAYIATGNFNENTATLYTDFGLMTAHKKITKDLKKVFMVLERDMIVPKTKQLLVSPFTTRERFTALVEREIALANEGKKGLIILKMNSLQDENMIKELYKASNAGVEVRLLIRGMCSLVPGIEGQSENISITSIVDLFLEHGRIYIFGNDGDEQLFIGSADWMTRNLTHRIEVVTPILDEDHKKTIRDIINIELNDNVKARIIDAEQKNEYVKNSAKKVQSQLAIYEYFKNLTE</sequence>
<proteinExistence type="inferred from homology"/>
<keyword evidence="5 7" id="KW-0067">ATP-binding</keyword>
<dbReference type="PATRIC" id="fig|1548749.3.peg.2321"/>
<comment type="caution">
    <text evidence="10">The sequence shown here is derived from an EMBL/GenBank/DDBJ whole genome shotgun (WGS) entry which is preliminary data.</text>
</comment>
<dbReference type="Gene3D" id="1.20.58.310">
    <property type="entry name" value="Polyphosphate kinase N-terminal domain"/>
    <property type="match status" value="1"/>
</dbReference>
<dbReference type="AlphaFoldDB" id="A0A137RGL6"/>